<dbReference type="Proteomes" id="UP000198781">
    <property type="component" value="Unassembled WGS sequence"/>
</dbReference>
<dbReference type="STRING" id="187868.SAMN05192589_104283"/>
<dbReference type="AlphaFoldDB" id="A0A1G6RYR1"/>
<dbReference type="RefSeq" id="WP_092742630.1">
    <property type="nucleotide sequence ID" value="NZ_FMZC01000004.1"/>
</dbReference>
<protein>
    <submittedName>
        <fullName evidence="1">Uncharacterized protein</fullName>
    </submittedName>
</protein>
<evidence type="ECO:0000313" key="2">
    <source>
        <dbReference type="Proteomes" id="UP000198781"/>
    </source>
</evidence>
<keyword evidence="2" id="KW-1185">Reference proteome</keyword>
<evidence type="ECO:0000313" key="1">
    <source>
        <dbReference type="EMBL" id="SDD09802.1"/>
    </source>
</evidence>
<proteinExistence type="predicted"/>
<name>A0A1G6RYR1_9BURK</name>
<accession>A0A1G6RYR1</accession>
<sequence length="198" mass="21910">MNTENSRLDEEEVLHAFSVEPRHDCATLEHYLNQYPEHSLALVDCSIEMMMDASHSSDEVQVSSDQVVDQAWRQFQAAMGSVQGTAAIANPFAQLQPTAFKSIAKRLDVSNLFLIRVRERAIDAATFPRRFVRQLAAELGATADAVSAYLRSPPTMASSLSFRSNVKPEVAAQIPFDQAVETSQLTPSQKEALQALRD</sequence>
<gene>
    <name evidence="1" type="ORF">SAMN05192589_104283</name>
</gene>
<dbReference type="OrthoDB" id="7065637at2"/>
<dbReference type="EMBL" id="FMZC01000004">
    <property type="protein sequence ID" value="SDD09802.1"/>
    <property type="molecule type" value="Genomic_DNA"/>
</dbReference>
<reference evidence="1 2" key="1">
    <citation type="submission" date="2016-10" db="EMBL/GenBank/DDBJ databases">
        <authorList>
            <person name="de Groot N.N."/>
        </authorList>
    </citation>
    <scope>NUCLEOTIDE SEQUENCE [LARGE SCALE GENOMIC DNA]</scope>
    <source>
        <strain evidence="1 2">DSM 16619</strain>
    </source>
</reference>
<organism evidence="1 2">
    <name type="scientific">Paracidovorax valerianellae</name>
    <dbReference type="NCBI Taxonomy" id="187868"/>
    <lineage>
        <taxon>Bacteria</taxon>
        <taxon>Pseudomonadati</taxon>
        <taxon>Pseudomonadota</taxon>
        <taxon>Betaproteobacteria</taxon>
        <taxon>Burkholderiales</taxon>
        <taxon>Comamonadaceae</taxon>
        <taxon>Paracidovorax</taxon>
    </lineage>
</organism>